<feature type="compositionally biased region" description="Polar residues" evidence="1">
    <location>
        <begin position="261"/>
        <end position="274"/>
    </location>
</feature>
<feature type="region of interest" description="Disordered" evidence="1">
    <location>
        <begin position="842"/>
        <end position="862"/>
    </location>
</feature>
<feature type="compositionally biased region" description="Basic and acidic residues" evidence="1">
    <location>
        <begin position="739"/>
        <end position="775"/>
    </location>
</feature>
<evidence type="ECO:0008006" key="3">
    <source>
        <dbReference type="Google" id="ProtNLM"/>
    </source>
</evidence>
<feature type="region of interest" description="Disordered" evidence="1">
    <location>
        <begin position="392"/>
        <end position="431"/>
    </location>
</feature>
<dbReference type="SUPFAM" id="SSF52540">
    <property type="entry name" value="P-loop containing nucleoside triphosphate hydrolases"/>
    <property type="match status" value="1"/>
</dbReference>
<dbReference type="GO" id="GO:0005634">
    <property type="term" value="C:nucleus"/>
    <property type="evidence" value="ECO:0007669"/>
    <property type="project" value="InterPro"/>
</dbReference>
<dbReference type="EMBL" id="OIVN01002779">
    <property type="protein sequence ID" value="SPD06377.1"/>
    <property type="molecule type" value="Genomic_DNA"/>
</dbReference>
<feature type="region of interest" description="Disordered" evidence="1">
    <location>
        <begin position="242"/>
        <end position="277"/>
    </location>
</feature>
<dbReference type="InterPro" id="IPR027417">
    <property type="entry name" value="P-loop_NTPase"/>
</dbReference>
<proteinExistence type="predicted"/>
<feature type="compositionally biased region" description="Polar residues" evidence="1">
    <location>
        <begin position="111"/>
        <end position="121"/>
    </location>
</feature>
<name>A0A2N9GVI0_FAGSY</name>
<feature type="region of interest" description="Disordered" evidence="1">
    <location>
        <begin position="729"/>
        <end position="775"/>
    </location>
</feature>
<gene>
    <name evidence="2" type="ORF">FSB_LOCUS34259</name>
</gene>
<dbReference type="AlphaFoldDB" id="A0A2N9GVI0"/>
<sequence length="891" mass="100346">MDQHHHHHHQQQQWRPMPIPGNICPTCSISHFPFCPPQPPFNQNPRPPFDPYHGLTGPPHPFTDGFADPRQWRRNPSLDRESYGQFQLQSYSNGFTNEGDRNSKRPRVDDIQNNQNSVRNSSDFERRLRLIRDHGGTLTGPPHEGGPGSMPGMNNLETNRYVQESSGFDGNYDGTGVGEYRKFHDPRFGSSDRIGQHYMQSNRNGFHNEEEFAHSRYGQVESSLHPFQTYGINNVDQPPPLHISQRVPYPGSEVPKDNYHNAHNPQWRQSSDSVPANEPKYSHMNAYPEPRGSAVMDDRGPKNQLPQPYGMQYPVDMRHDFHSSGLPSDVRQPFEVGFHSQDGNQGPIRHQSMPGVTQHGAPNMSERGGYFPSPSGRSMVFENTGQMEASRFYSRQPPIPSSPPPPLPVEPALRSSSELKTHSSPPNTTASLFPVPVSSSAMVSSSYPPIPDAHSLTPPYFHNKPLMHASTDFFSEAVRDGQPFSLKQLSSNKPKVIDASHLFKQPHRATRPDHIVIILRGLPGSGKSYLAKMLRDLEVENGGRAPRIHSMDDYFMTEVEKIEECDVSKSSVRGKKPIMKKVMEYCYEPEMEQAYRSSMLKAFKKTLEEGGFTFIIVDDRNLRVADFAQFWAIAKSSGYEVYILEATYKDPVGCAARNVHGFTQDDVEKFARQWEEAPSLYLQLDVKSLFHGDDLKESGIQEVEMDMEDEDVDGNLSGLQERMPENIIVPPVGEDAPDDSSKDGNRWDSEGDHPKEEVKELGRSKWSDDLDEEKTERTVGVKRNVNALSGLIRAYGKDAKSVRWADQVGNTGFSLHAAKKANLSSLVIGPGTGYNLKCNPLPEEIPAPTSSGAGESKRQSIFQEQLRAERESFKAVFDRRRQRIGLDFEED</sequence>
<feature type="compositionally biased region" description="Basic and acidic residues" evidence="1">
    <location>
        <begin position="98"/>
        <end position="110"/>
    </location>
</feature>
<organism evidence="2">
    <name type="scientific">Fagus sylvatica</name>
    <name type="common">Beechnut</name>
    <dbReference type="NCBI Taxonomy" id="28930"/>
    <lineage>
        <taxon>Eukaryota</taxon>
        <taxon>Viridiplantae</taxon>
        <taxon>Streptophyta</taxon>
        <taxon>Embryophyta</taxon>
        <taxon>Tracheophyta</taxon>
        <taxon>Spermatophyta</taxon>
        <taxon>Magnoliopsida</taxon>
        <taxon>eudicotyledons</taxon>
        <taxon>Gunneridae</taxon>
        <taxon>Pentapetalae</taxon>
        <taxon>rosids</taxon>
        <taxon>fabids</taxon>
        <taxon>Fagales</taxon>
        <taxon>Fagaceae</taxon>
        <taxon>Fagus</taxon>
    </lineage>
</organism>
<accession>A0A2N9GVI0</accession>
<evidence type="ECO:0000313" key="2">
    <source>
        <dbReference type="EMBL" id="SPD06377.1"/>
    </source>
</evidence>
<feature type="compositionally biased region" description="Polar residues" evidence="1">
    <location>
        <begin position="414"/>
        <end position="431"/>
    </location>
</feature>
<dbReference type="PANTHER" id="PTHR13413">
    <property type="entry name" value="YLP MOTIF CONTAINING PROTEIN NUCLEAR PROTEIN ZAP"/>
    <property type="match status" value="1"/>
</dbReference>
<reference evidence="2" key="1">
    <citation type="submission" date="2018-02" db="EMBL/GenBank/DDBJ databases">
        <authorList>
            <person name="Cohen D.B."/>
            <person name="Kent A.D."/>
        </authorList>
    </citation>
    <scope>NUCLEOTIDE SEQUENCE</scope>
</reference>
<protein>
    <recommendedName>
        <fullName evidence="3">YLP motif-containing protein 1</fullName>
    </recommendedName>
</protein>
<feature type="region of interest" description="Disordered" evidence="1">
    <location>
        <begin position="90"/>
        <end position="124"/>
    </location>
</feature>
<evidence type="ECO:0000256" key="1">
    <source>
        <dbReference type="SAM" id="MobiDB-lite"/>
    </source>
</evidence>
<dbReference type="Gene3D" id="3.40.50.300">
    <property type="entry name" value="P-loop containing nucleotide triphosphate hydrolases"/>
    <property type="match status" value="1"/>
</dbReference>
<dbReference type="GO" id="GO:0032204">
    <property type="term" value="P:regulation of telomere maintenance"/>
    <property type="evidence" value="ECO:0007669"/>
    <property type="project" value="TreeGrafter"/>
</dbReference>
<dbReference type="InterPro" id="IPR026314">
    <property type="entry name" value="YLP_motif_con_p1"/>
</dbReference>
<feature type="compositionally biased region" description="Pro residues" evidence="1">
    <location>
        <begin position="397"/>
        <end position="409"/>
    </location>
</feature>
<feature type="region of interest" description="Disordered" evidence="1">
    <location>
        <begin position="56"/>
        <end position="76"/>
    </location>
</feature>
<feature type="compositionally biased region" description="Polar residues" evidence="1">
    <location>
        <begin position="848"/>
        <end position="862"/>
    </location>
</feature>
<dbReference type="PANTHER" id="PTHR13413:SF0">
    <property type="entry name" value="YLP MOTIF-CONTAINING PROTEIN 1"/>
    <property type="match status" value="1"/>
</dbReference>
<dbReference type="FunFam" id="3.40.50.300:FF:000978">
    <property type="entry name" value="YLP motif-containing protein 1 isoform X3"/>
    <property type="match status" value="1"/>
</dbReference>